<reference evidence="1 2" key="1">
    <citation type="submission" date="2023-11" db="EMBL/GenBank/DDBJ databases">
        <authorList>
            <person name="Xu M."/>
            <person name="Jiang T."/>
        </authorList>
    </citation>
    <scope>NUCLEOTIDE SEQUENCE [LARGE SCALE GENOMIC DNA]</scope>
    <source>
        <strain evidence="1 2">SD</strain>
    </source>
</reference>
<evidence type="ECO:0000313" key="1">
    <source>
        <dbReference type="EMBL" id="MDX8152799.1"/>
    </source>
</evidence>
<dbReference type="RefSeq" id="WP_319954955.1">
    <property type="nucleotide sequence ID" value="NZ_JAXAVX010000008.1"/>
</dbReference>
<accession>A0ABU4VLS1</accession>
<organism evidence="1 2">
    <name type="scientific">Patulibacter brassicae</name>
    <dbReference type="NCBI Taxonomy" id="1705717"/>
    <lineage>
        <taxon>Bacteria</taxon>
        <taxon>Bacillati</taxon>
        <taxon>Actinomycetota</taxon>
        <taxon>Thermoleophilia</taxon>
        <taxon>Solirubrobacterales</taxon>
        <taxon>Patulibacteraceae</taxon>
        <taxon>Patulibacter</taxon>
    </lineage>
</organism>
<sequence>MALADTFQRVLDSLPDDWTDLTLDLRITDEDRYVEAATYLTTTCNAQPYSRHDWHWRVLVAHRFGHAAAPTAVLSALRLLDEAGFEGELVVRDVRVGRAEAVQMWGRGETARQEFRRLRAH</sequence>
<proteinExistence type="predicted"/>
<protein>
    <submittedName>
        <fullName evidence="1">Uncharacterized protein</fullName>
    </submittedName>
</protein>
<name>A0ABU4VLS1_9ACTN</name>
<gene>
    <name evidence="1" type="ORF">SK069_14455</name>
</gene>
<comment type="caution">
    <text evidence="1">The sequence shown here is derived from an EMBL/GenBank/DDBJ whole genome shotgun (WGS) entry which is preliminary data.</text>
</comment>
<dbReference type="PROSITE" id="PS50096">
    <property type="entry name" value="IQ"/>
    <property type="match status" value="1"/>
</dbReference>
<dbReference type="EMBL" id="JAXAVX010000008">
    <property type="protein sequence ID" value="MDX8152799.1"/>
    <property type="molecule type" value="Genomic_DNA"/>
</dbReference>
<dbReference type="Proteomes" id="UP001277761">
    <property type="component" value="Unassembled WGS sequence"/>
</dbReference>
<keyword evidence="2" id="KW-1185">Reference proteome</keyword>
<evidence type="ECO:0000313" key="2">
    <source>
        <dbReference type="Proteomes" id="UP001277761"/>
    </source>
</evidence>